<evidence type="ECO:0000313" key="6">
    <source>
        <dbReference type="EMBL" id="KEZ78128.1"/>
    </source>
</evidence>
<feature type="DNA-binding region" description="H-T-H motif" evidence="4">
    <location>
        <begin position="40"/>
        <end position="59"/>
    </location>
</feature>
<keyword evidence="3" id="KW-0804">Transcription</keyword>
<sequence length="216" mass="23849">MFIRVFVFAVSSCKSPSKKAEQVLDAARRLFVEHGFGATNMDALAAAAGVSKATIYAHYESKEVLFAATARRECRRAVARMAIGDDLVAHRSLEEALTHIGRAFLDTLMSPEIVGLLRMVIAESTRFPELGQIYYDSAPGQTLTSVTCYLDRARRQGWLIDCDTRRAAEQFLSLLRGDLHMRILLGQSPDAAERDPAIAEAVATFTARYATVYPTD</sequence>
<dbReference type="SUPFAM" id="SSF46689">
    <property type="entry name" value="Homeodomain-like"/>
    <property type="match status" value="1"/>
</dbReference>
<dbReference type="Proteomes" id="UP000028302">
    <property type="component" value="Unassembled WGS sequence"/>
</dbReference>
<dbReference type="eggNOG" id="COG1309">
    <property type="taxonomic scope" value="Bacteria"/>
</dbReference>
<dbReference type="EMBL" id="APNK01000006">
    <property type="protein sequence ID" value="KEZ78128.1"/>
    <property type="molecule type" value="Genomic_DNA"/>
</dbReference>
<dbReference type="PROSITE" id="PS50977">
    <property type="entry name" value="HTH_TETR_2"/>
    <property type="match status" value="1"/>
</dbReference>
<evidence type="ECO:0000313" key="7">
    <source>
        <dbReference type="Proteomes" id="UP000028302"/>
    </source>
</evidence>
<name>A0A084IN44_SALHC</name>
<dbReference type="RefSeq" id="WP_051883162.1">
    <property type="nucleotide sequence ID" value="NZ_APNK01000006.1"/>
</dbReference>
<keyword evidence="7" id="KW-1185">Reference proteome</keyword>
<dbReference type="GO" id="GO:0000976">
    <property type="term" value="F:transcription cis-regulatory region binding"/>
    <property type="evidence" value="ECO:0007669"/>
    <property type="project" value="TreeGrafter"/>
</dbReference>
<comment type="caution">
    <text evidence="6">The sequence shown here is derived from an EMBL/GenBank/DDBJ whole genome shotgun (WGS) entry which is preliminary data.</text>
</comment>
<dbReference type="Pfam" id="PF00440">
    <property type="entry name" value="TetR_N"/>
    <property type="match status" value="1"/>
</dbReference>
<protein>
    <submittedName>
        <fullName evidence="6">Transcriptional regulator, TetR family protein</fullName>
    </submittedName>
</protein>
<evidence type="ECO:0000259" key="5">
    <source>
        <dbReference type="PROSITE" id="PS50977"/>
    </source>
</evidence>
<dbReference type="GO" id="GO:0003700">
    <property type="term" value="F:DNA-binding transcription factor activity"/>
    <property type="evidence" value="ECO:0007669"/>
    <property type="project" value="TreeGrafter"/>
</dbReference>
<feature type="domain" description="HTH tetR-type" evidence="5">
    <location>
        <begin position="17"/>
        <end position="77"/>
    </location>
</feature>
<evidence type="ECO:0000256" key="1">
    <source>
        <dbReference type="ARBA" id="ARBA00023015"/>
    </source>
</evidence>
<dbReference type="InterPro" id="IPR039536">
    <property type="entry name" value="TetR_C_Proteobacteria"/>
</dbReference>
<dbReference type="PANTHER" id="PTHR30055:SF146">
    <property type="entry name" value="HTH-TYPE TRANSCRIPTIONAL DUAL REGULATOR CECR"/>
    <property type="match status" value="1"/>
</dbReference>
<dbReference type="FunFam" id="1.10.10.60:FF:000141">
    <property type="entry name" value="TetR family transcriptional regulator"/>
    <property type="match status" value="1"/>
</dbReference>
<dbReference type="STRING" id="1304275.C41B8_06072"/>
<dbReference type="AlphaFoldDB" id="A0A084IN44"/>
<dbReference type="Gene3D" id="1.10.10.60">
    <property type="entry name" value="Homeodomain-like"/>
    <property type="match status" value="1"/>
</dbReference>
<evidence type="ECO:0000256" key="2">
    <source>
        <dbReference type="ARBA" id="ARBA00023125"/>
    </source>
</evidence>
<keyword evidence="2 4" id="KW-0238">DNA-binding</keyword>
<dbReference type="Gene3D" id="1.10.357.10">
    <property type="entry name" value="Tetracycline Repressor, domain 2"/>
    <property type="match status" value="1"/>
</dbReference>
<keyword evidence="1" id="KW-0805">Transcription regulation</keyword>
<proteinExistence type="predicted"/>
<dbReference type="InterPro" id="IPR001647">
    <property type="entry name" value="HTH_TetR"/>
</dbReference>
<organism evidence="6 7">
    <name type="scientific">Salinisphaera hydrothermalis (strain C41B8)</name>
    <dbReference type="NCBI Taxonomy" id="1304275"/>
    <lineage>
        <taxon>Bacteria</taxon>
        <taxon>Pseudomonadati</taxon>
        <taxon>Pseudomonadota</taxon>
        <taxon>Gammaproteobacteria</taxon>
        <taxon>Salinisphaerales</taxon>
        <taxon>Salinisphaeraceae</taxon>
        <taxon>Salinisphaera</taxon>
    </lineage>
</organism>
<gene>
    <name evidence="6" type="ORF">C41B8_06072</name>
</gene>
<dbReference type="SUPFAM" id="SSF48498">
    <property type="entry name" value="Tetracyclin repressor-like, C-terminal domain"/>
    <property type="match status" value="1"/>
</dbReference>
<evidence type="ECO:0000256" key="3">
    <source>
        <dbReference type="ARBA" id="ARBA00023163"/>
    </source>
</evidence>
<dbReference type="InterPro" id="IPR009057">
    <property type="entry name" value="Homeodomain-like_sf"/>
</dbReference>
<dbReference type="InterPro" id="IPR036271">
    <property type="entry name" value="Tet_transcr_reg_TetR-rel_C_sf"/>
</dbReference>
<evidence type="ECO:0000256" key="4">
    <source>
        <dbReference type="PROSITE-ProRule" id="PRU00335"/>
    </source>
</evidence>
<dbReference type="InterPro" id="IPR050109">
    <property type="entry name" value="HTH-type_TetR-like_transc_reg"/>
</dbReference>
<dbReference type="PANTHER" id="PTHR30055">
    <property type="entry name" value="HTH-TYPE TRANSCRIPTIONAL REGULATOR RUTR"/>
    <property type="match status" value="1"/>
</dbReference>
<dbReference type="PRINTS" id="PR00455">
    <property type="entry name" value="HTHTETR"/>
</dbReference>
<reference evidence="6 7" key="1">
    <citation type="submission" date="2013-03" db="EMBL/GenBank/DDBJ databases">
        <title>Salinisphaera hydrothermalis C41B8 Genome Sequencing.</title>
        <authorList>
            <person name="Li C."/>
            <person name="Lai Q."/>
            <person name="Shao Z."/>
        </authorList>
    </citation>
    <scope>NUCLEOTIDE SEQUENCE [LARGE SCALE GENOMIC DNA]</scope>
    <source>
        <strain evidence="6 7">C41B8</strain>
    </source>
</reference>
<accession>A0A084IN44</accession>
<dbReference type="Pfam" id="PF14246">
    <property type="entry name" value="TetR_C_7"/>
    <property type="match status" value="1"/>
</dbReference>